<accession>A0A511DLU5</accession>
<dbReference type="AlphaFoldDB" id="A0A511DLU5"/>
<name>A0A511DLU5_9PSEU</name>
<dbReference type="Proteomes" id="UP000321685">
    <property type="component" value="Unassembled WGS sequence"/>
</dbReference>
<dbReference type="EMBL" id="BJVJ01000027">
    <property type="protein sequence ID" value="GEL24028.1"/>
    <property type="molecule type" value="Genomic_DNA"/>
</dbReference>
<comment type="caution">
    <text evidence="2">The sequence shown here is derived from an EMBL/GenBank/DDBJ whole genome shotgun (WGS) entry which is preliminary data.</text>
</comment>
<evidence type="ECO:0000313" key="3">
    <source>
        <dbReference type="Proteomes" id="UP000321685"/>
    </source>
</evidence>
<evidence type="ECO:0000256" key="1">
    <source>
        <dbReference type="SAM" id="MobiDB-lite"/>
    </source>
</evidence>
<keyword evidence="3" id="KW-1185">Reference proteome</keyword>
<gene>
    <name evidence="2" type="ORF">PSU4_29820</name>
</gene>
<feature type="region of interest" description="Disordered" evidence="1">
    <location>
        <begin position="1"/>
        <end position="31"/>
    </location>
</feature>
<sequence length="115" mass="11645">MARNLIAGRPPPRRPSGCARPGTTPPGDTSGIVGAVCYPAAGASVPGVADDDALLALIVQGEHPDWDDYRSAMVAERRVADAAAGPGLRLGRHASGAFRALVLGGAAEEPCGRYG</sequence>
<evidence type="ECO:0000313" key="2">
    <source>
        <dbReference type="EMBL" id="GEL24028.1"/>
    </source>
</evidence>
<reference evidence="2 3" key="1">
    <citation type="submission" date="2019-07" db="EMBL/GenBank/DDBJ databases">
        <title>Whole genome shotgun sequence of Pseudonocardia sulfidoxydans NBRC 16205.</title>
        <authorList>
            <person name="Hosoyama A."/>
            <person name="Uohara A."/>
            <person name="Ohji S."/>
            <person name="Ichikawa N."/>
        </authorList>
    </citation>
    <scope>NUCLEOTIDE SEQUENCE [LARGE SCALE GENOMIC DNA]</scope>
    <source>
        <strain evidence="2 3">NBRC 16205</strain>
    </source>
</reference>
<proteinExistence type="predicted"/>
<protein>
    <submittedName>
        <fullName evidence="2">Uncharacterized protein</fullName>
    </submittedName>
</protein>
<organism evidence="2 3">
    <name type="scientific">Pseudonocardia sulfidoxydans NBRC 16205</name>
    <dbReference type="NCBI Taxonomy" id="1223511"/>
    <lineage>
        <taxon>Bacteria</taxon>
        <taxon>Bacillati</taxon>
        <taxon>Actinomycetota</taxon>
        <taxon>Actinomycetes</taxon>
        <taxon>Pseudonocardiales</taxon>
        <taxon>Pseudonocardiaceae</taxon>
        <taxon>Pseudonocardia</taxon>
    </lineage>
</organism>